<feature type="domain" description="Histidine kinase/HSP90-like ATPase" evidence="3">
    <location>
        <begin position="79"/>
        <end position="185"/>
    </location>
</feature>
<accession>A0AB39YHH6</accession>
<dbReference type="Gene3D" id="3.30.565.10">
    <property type="entry name" value="Histidine kinase-like ATPase, C-terminal domain"/>
    <property type="match status" value="1"/>
</dbReference>
<keyword evidence="1" id="KW-0723">Serine/threonine-protein kinase</keyword>
<organism evidence="4">
    <name type="scientific">Streptomyces sp. R33</name>
    <dbReference type="NCBI Taxonomy" id="3238629"/>
    <lineage>
        <taxon>Bacteria</taxon>
        <taxon>Bacillati</taxon>
        <taxon>Actinomycetota</taxon>
        <taxon>Actinomycetes</taxon>
        <taxon>Kitasatosporales</taxon>
        <taxon>Streptomycetaceae</taxon>
        <taxon>Streptomyces</taxon>
    </lineage>
</organism>
<evidence type="ECO:0000313" key="4">
    <source>
        <dbReference type="EMBL" id="XDV68451.1"/>
    </source>
</evidence>
<dbReference type="PANTHER" id="PTHR35526">
    <property type="entry name" value="ANTI-SIGMA-F FACTOR RSBW-RELATED"/>
    <property type="match status" value="1"/>
</dbReference>
<dbReference type="AlphaFoldDB" id="A0AB39YHH6"/>
<feature type="compositionally biased region" description="Basic and acidic residues" evidence="2">
    <location>
        <begin position="1"/>
        <end position="13"/>
    </location>
</feature>
<dbReference type="Pfam" id="PF13581">
    <property type="entry name" value="HATPase_c_2"/>
    <property type="match status" value="1"/>
</dbReference>
<dbReference type="GO" id="GO:0004674">
    <property type="term" value="F:protein serine/threonine kinase activity"/>
    <property type="evidence" value="ECO:0007669"/>
    <property type="project" value="UniProtKB-KW"/>
</dbReference>
<dbReference type="CDD" id="cd16936">
    <property type="entry name" value="HATPase_RsbW-like"/>
    <property type="match status" value="1"/>
</dbReference>
<dbReference type="GO" id="GO:0005524">
    <property type="term" value="F:ATP binding"/>
    <property type="evidence" value="ECO:0007669"/>
    <property type="project" value="UniProtKB-KW"/>
</dbReference>
<keyword evidence="4" id="KW-0067">ATP-binding</keyword>
<keyword evidence="1" id="KW-0418">Kinase</keyword>
<dbReference type="FunFam" id="3.30.565.10:FF:000028">
    <property type="entry name" value="PAS sensor protein"/>
    <property type="match status" value="1"/>
</dbReference>
<feature type="region of interest" description="Disordered" evidence="2">
    <location>
        <begin position="1"/>
        <end position="32"/>
    </location>
</feature>
<dbReference type="SUPFAM" id="SSF55874">
    <property type="entry name" value="ATPase domain of HSP90 chaperone/DNA topoisomerase II/histidine kinase"/>
    <property type="match status" value="1"/>
</dbReference>
<dbReference type="InterPro" id="IPR036890">
    <property type="entry name" value="HATPase_C_sf"/>
</dbReference>
<evidence type="ECO:0000256" key="1">
    <source>
        <dbReference type="ARBA" id="ARBA00022527"/>
    </source>
</evidence>
<dbReference type="PANTHER" id="PTHR35526:SF3">
    <property type="entry name" value="ANTI-SIGMA-F FACTOR RSBW"/>
    <property type="match status" value="1"/>
</dbReference>
<dbReference type="RefSeq" id="WP_369779961.1">
    <property type="nucleotide sequence ID" value="NZ_CP165727.1"/>
</dbReference>
<feature type="compositionally biased region" description="Basic residues" evidence="2">
    <location>
        <begin position="20"/>
        <end position="31"/>
    </location>
</feature>
<gene>
    <name evidence="4" type="ORF">AB5J51_38865</name>
</gene>
<evidence type="ECO:0000259" key="3">
    <source>
        <dbReference type="Pfam" id="PF13581"/>
    </source>
</evidence>
<dbReference type="InterPro" id="IPR003594">
    <property type="entry name" value="HATPase_dom"/>
</dbReference>
<keyword evidence="4" id="KW-0547">Nucleotide-binding</keyword>
<dbReference type="EMBL" id="CP165727">
    <property type="protein sequence ID" value="XDV68451.1"/>
    <property type="molecule type" value="Genomic_DNA"/>
</dbReference>
<dbReference type="InterPro" id="IPR050267">
    <property type="entry name" value="Anti-sigma-factor_SerPK"/>
</dbReference>
<sequence>MAGRQPDHAEARRSGPQKTRTPRRGCLRSHAVHGAPYQNLTRPAWAARQMAMWGRVLNPPSARLDRAVTRNTSWPVVRAPESVGCTRRRLTAQLTAWGLEELVDTTQLVASELITNALRHTRGPIGVRVHVHGGLLRCEVEDADPNGPTRRTAPADAENGRGIELVDALAHNWGSHRTLTGKTTWFELPLPHQSRAATVAVR</sequence>
<evidence type="ECO:0000256" key="2">
    <source>
        <dbReference type="SAM" id="MobiDB-lite"/>
    </source>
</evidence>
<keyword evidence="1" id="KW-0808">Transferase</keyword>
<reference evidence="4" key="1">
    <citation type="submission" date="2024-08" db="EMBL/GenBank/DDBJ databases">
        <authorList>
            <person name="Yu S.T."/>
        </authorList>
    </citation>
    <scope>NUCLEOTIDE SEQUENCE</scope>
    <source>
        <strain evidence="4">R33</strain>
    </source>
</reference>
<name>A0AB39YHH6_9ACTN</name>
<protein>
    <submittedName>
        <fullName evidence="4">ATP-binding protein</fullName>
    </submittedName>
</protein>
<proteinExistence type="predicted"/>